<name>A0ACB7RM65_HYAAI</name>
<evidence type="ECO:0000313" key="1">
    <source>
        <dbReference type="EMBL" id="KAH6922932.1"/>
    </source>
</evidence>
<evidence type="ECO:0000313" key="2">
    <source>
        <dbReference type="Proteomes" id="UP000821845"/>
    </source>
</evidence>
<reference evidence="1" key="1">
    <citation type="submission" date="2020-05" db="EMBL/GenBank/DDBJ databases">
        <title>Large-scale comparative analyses of tick genomes elucidate their genetic diversity and vector capacities.</title>
        <authorList>
            <person name="Jia N."/>
            <person name="Wang J."/>
            <person name="Shi W."/>
            <person name="Du L."/>
            <person name="Sun Y."/>
            <person name="Zhan W."/>
            <person name="Jiang J."/>
            <person name="Wang Q."/>
            <person name="Zhang B."/>
            <person name="Ji P."/>
            <person name="Sakyi L.B."/>
            <person name="Cui X."/>
            <person name="Yuan T."/>
            <person name="Jiang B."/>
            <person name="Yang W."/>
            <person name="Lam T.T.-Y."/>
            <person name="Chang Q."/>
            <person name="Ding S."/>
            <person name="Wang X."/>
            <person name="Zhu J."/>
            <person name="Ruan X."/>
            <person name="Zhao L."/>
            <person name="Wei J."/>
            <person name="Que T."/>
            <person name="Du C."/>
            <person name="Cheng J."/>
            <person name="Dai P."/>
            <person name="Han X."/>
            <person name="Huang E."/>
            <person name="Gao Y."/>
            <person name="Liu J."/>
            <person name="Shao H."/>
            <person name="Ye R."/>
            <person name="Li L."/>
            <person name="Wei W."/>
            <person name="Wang X."/>
            <person name="Wang C."/>
            <person name="Yang T."/>
            <person name="Huo Q."/>
            <person name="Li W."/>
            <person name="Guo W."/>
            <person name="Chen H."/>
            <person name="Zhou L."/>
            <person name="Ni X."/>
            <person name="Tian J."/>
            <person name="Zhou Y."/>
            <person name="Sheng Y."/>
            <person name="Liu T."/>
            <person name="Pan Y."/>
            <person name="Xia L."/>
            <person name="Li J."/>
            <person name="Zhao F."/>
            <person name="Cao W."/>
        </authorList>
    </citation>
    <scope>NUCLEOTIDE SEQUENCE</scope>
    <source>
        <strain evidence="1">Hyas-2018</strain>
    </source>
</reference>
<gene>
    <name evidence="1" type="ORF">HPB50_020271</name>
</gene>
<proteinExistence type="predicted"/>
<sequence>MRVFYSPGTPETRNCTREAAFYCYDMYRLEFKGAQALADEGKYQAALEEKCRRIKDKLPCHKEIALCPNASKFSLQERGYRAVSDIICDTQELKDSFVAGSCQDSPKLIDCLVEWTFSHYDDDPPRDENARLCRRIRGTQACYQETFVAATCPVPLETAKPVFMRTHEALADLIGCEEPNGSTTLSSASRGLLFAMLALAVVRWTVS</sequence>
<protein>
    <submittedName>
        <fullName evidence="1">Uncharacterized protein</fullName>
    </submittedName>
</protein>
<dbReference type="EMBL" id="CM023489">
    <property type="protein sequence ID" value="KAH6922932.1"/>
    <property type="molecule type" value="Genomic_DNA"/>
</dbReference>
<organism evidence="1 2">
    <name type="scientific">Hyalomma asiaticum</name>
    <name type="common">Tick</name>
    <dbReference type="NCBI Taxonomy" id="266040"/>
    <lineage>
        <taxon>Eukaryota</taxon>
        <taxon>Metazoa</taxon>
        <taxon>Ecdysozoa</taxon>
        <taxon>Arthropoda</taxon>
        <taxon>Chelicerata</taxon>
        <taxon>Arachnida</taxon>
        <taxon>Acari</taxon>
        <taxon>Parasitiformes</taxon>
        <taxon>Ixodida</taxon>
        <taxon>Ixodoidea</taxon>
        <taxon>Ixodidae</taxon>
        <taxon>Hyalomminae</taxon>
        <taxon>Hyalomma</taxon>
    </lineage>
</organism>
<keyword evidence="2" id="KW-1185">Reference proteome</keyword>
<comment type="caution">
    <text evidence="1">The sequence shown here is derived from an EMBL/GenBank/DDBJ whole genome shotgun (WGS) entry which is preliminary data.</text>
</comment>
<accession>A0ACB7RM65</accession>
<dbReference type="Proteomes" id="UP000821845">
    <property type="component" value="Chromosome 9"/>
</dbReference>